<sequence length="39" mass="4414">MKTPNLKGQKTETLPKLRLITGCLLLLVLTIFNCKQDDI</sequence>
<reference evidence="1 2" key="1">
    <citation type="submission" date="2018-05" db="EMBL/GenBank/DDBJ databases">
        <title>Genomic Encyclopedia of Archaeal and Bacterial Type Strains, Phase II (KMG-II): from individual species to whole genera.</title>
        <authorList>
            <person name="Goeker M."/>
        </authorList>
    </citation>
    <scope>NUCLEOTIDE SEQUENCE [LARGE SCALE GENOMIC DNA]</scope>
    <source>
        <strain evidence="1 2">DSM 22637</strain>
    </source>
</reference>
<keyword evidence="2" id="KW-1185">Reference proteome</keyword>
<organism evidence="1 2">
    <name type="scientific">Xanthomarina spongicola</name>
    <dbReference type="NCBI Taxonomy" id="570520"/>
    <lineage>
        <taxon>Bacteria</taxon>
        <taxon>Pseudomonadati</taxon>
        <taxon>Bacteroidota</taxon>
        <taxon>Flavobacteriia</taxon>
        <taxon>Flavobacteriales</taxon>
        <taxon>Flavobacteriaceae</taxon>
        <taxon>Xanthomarina</taxon>
    </lineage>
</organism>
<proteinExistence type="predicted"/>
<dbReference type="Proteomes" id="UP000245430">
    <property type="component" value="Unassembled WGS sequence"/>
</dbReference>
<dbReference type="EMBL" id="QGGP01000001">
    <property type="protein sequence ID" value="PWK20937.1"/>
    <property type="molecule type" value="Genomic_DNA"/>
</dbReference>
<gene>
    <name evidence="1" type="ORF">LX78_00644</name>
</gene>
<dbReference type="AlphaFoldDB" id="A0A316DRM8"/>
<evidence type="ECO:0000313" key="2">
    <source>
        <dbReference type="Proteomes" id="UP000245430"/>
    </source>
</evidence>
<comment type="caution">
    <text evidence="1">The sequence shown here is derived from an EMBL/GenBank/DDBJ whole genome shotgun (WGS) entry which is preliminary data.</text>
</comment>
<name>A0A316DRM8_9FLAO</name>
<accession>A0A316DRM8</accession>
<protein>
    <submittedName>
        <fullName evidence="1">Uncharacterized protein</fullName>
    </submittedName>
</protein>
<evidence type="ECO:0000313" key="1">
    <source>
        <dbReference type="EMBL" id="PWK20937.1"/>
    </source>
</evidence>